<evidence type="ECO:0000313" key="3">
    <source>
        <dbReference type="Proteomes" id="UP000265566"/>
    </source>
</evidence>
<accession>I3SKZ7</accession>
<dbReference type="AlphaFoldDB" id="I3SKZ7"/>
<proteinExistence type="evidence at transcript level"/>
<reference evidence="3" key="2">
    <citation type="journal article" date="2018" name="Nat. Plants">
        <title>Whole-genome landscape of Medicago truncatula symbiotic genes.</title>
        <authorList>
            <person name="Pecrix Y."/>
            <person name="Staton S.E."/>
            <person name="Sallet E."/>
            <person name="Lelandais-Briere C."/>
            <person name="Moreau S."/>
            <person name="Carrere S."/>
            <person name="Blein T."/>
            <person name="Jardinaud M.F."/>
            <person name="Latrasse D."/>
            <person name="Zouine M."/>
            <person name="Zahm M."/>
            <person name="Kreplak J."/>
            <person name="Mayjonade B."/>
            <person name="Satge C."/>
            <person name="Perez M."/>
            <person name="Cauet S."/>
            <person name="Marande W."/>
            <person name="Chantry-Darmon C."/>
            <person name="Lopez-Roques C."/>
            <person name="Bouchez O."/>
            <person name="Berard A."/>
            <person name="Debelle F."/>
            <person name="Munos S."/>
            <person name="Bendahmane A."/>
            <person name="Berges H."/>
            <person name="Niebel A."/>
            <person name="Buitink J."/>
            <person name="Frugier F."/>
            <person name="Benhamed M."/>
            <person name="Crespi M."/>
            <person name="Gouzy J."/>
            <person name="Gamas P."/>
        </authorList>
    </citation>
    <scope>NUCLEOTIDE SEQUENCE [LARGE SCALE GENOMIC DNA]</scope>
    <source>
        <strain evidence="3">cv. Jemalong A17</strain>
    </source>
</reference>
<evidence type="ECO:0000313" key="1">
    <source>
        <dbReference type="EMBL" id="AFK40939.1"/>
    </source>
</evidence>
<reference evidence="1" key="1">
    <citation type="submission" date="2012-05" db="EMBL/GenBank/DDBJ databases">
        <authorList>
            <person name="Krishnakumar V."/>
            <person name="Cheung F."/>
            <person name="Xiao Y."/>
            <person name="Chan A."/>
            <person name="Moskal W.A."/>
            <person name="Town C.D."/>
        </authorList>
    </citation>
    <scope>NUCLEOTIDE SEQUENCE</scope>
</reference>
<dbReference type="Gramene" id="rna9464">
    <property type="protein sequence ID" value="RHN73628.1"/>
    <property type="gene ID" value="gene9464"/>
</dbReference>
<dbReference type="EMBL" id="PSQE01000002">
    <property type="protein sequence ID" value="RHN73628.1"/>
    <property type="molecule type" value="Genomic_DNA"/>
</dbReference>
<gene>
    <name evidence="2" type="ORF">MtrunA17_Chr2g0300571</name>
</gene>
<protein>
    <submittedName>
        <fullName evidence="1">Uncharacterized protein</fullName>
    </submittedName>
</protein>
<evidence type="ECO:0000313" key="2">
    <source>
        <dbReference type="EMBL" id="RHN73628.1"/>
    </source>
</evidence>
<dbReference type="Proteomes" id="UP000265566">
    <property type="component" value="Chromosome 2"/>
</dbReference>
<name>I3SKZ7_MEDTR</name>
<organism evidence="1">
    <name type="scientific">Medicago truncatula</name>
    <name type="common">Barrel medic</name>
    <name type="synonym">Medicago tribuloides</name>
    <dbReference type="NCBI Taxonomy" id="3880"/>
    <lineage>
        <taxon>Eukaryota</taxon>
        <taxon>Viridiplantae</taxon>
        <taxon>Streptophyta</taxon>
        <taxon>Embryophyta</taxon>
        <taxon>Tracheophyta</taxon>
        <taxon>Spermatophyta</taxon>
        <taxon>Magnoliopsida</taxon>
        <taxon>eudicotyledons</taxon>
        <taxon>Gunneridae</taxon>
        <taxon>Pentapetalae</taxon>
        <taxon>rosids</taxon>
        <taxon>fabids</taxon>
        <taxon>Fabales</taxon>
        <taxon>Fabaceae</taxon>
        <taxon>Papilionoideae</taxon>
        <taxon>50 kb inversion clade</taxon>
        <taxon>NPAAA clade</taxon>
        <taxon>Hologalegina</taxon>
        <taxon>IRL clade</taxon>
        <taxon>Trifolieae</taxon>
        <taxon>Medicago</taxon>
    </lineage>
</organism>
<reference evidence="2" key="3">
    <citation type="journal article" date="2018" name="Nat. Plants">
        <title>Whole-genome landscape of Medicago truncatula symbiotic genes.</title>
        <authorList>
            <person name="Pecrix Y."/>
            <person name="Gamas P."/>
            <person name="Carrere S."/>
        </authorList>
    </citation>
    <scope>NUCLEOTIDE SEQUENCE</scope>
    <source>
        <tissue evidence="2">Leaves</tissue>
    </source>
</reference>
<sequence length="57" mass="6639">MQQSLWKNHNITFVKCFKVNNIVRGNKTSTDCSFNNNQHFRSTGVCVKWNNTTNGYI</sequence>
<dbReference type="EMBL" id="BT141145">
    <property type="protein sequence ID" value="AFK40939.1"/>
    <property type="molecule type" value="mRNA"/>
</dbReference>